<dbReference type="Proteomes" id="UP000007752">
    <property type="component" value="Chromosome 1"/>
</dbReference>
<reference evidence="1" key="2">
    <citation type="submission" date="2008-12" db="EMBL/GenBank/DDBJ databases">
        <title>Improved gene annotation of the rice (Oryza sativa) genomes.</title>
        <authorList>
            <person name="Wang J."/>
            <person name="Li R."/>
            <person name="Fan W."/>
            <person name="Huang Q."/>
            <person name="Zhang J."/>
            <person name="Zhou Y."/>
            <person name="Hu Y."/>
            <person name="Zi S."/>
            <person name="Li J."/>
            <person name="Ni P."/>
            <person name="Zheng H."/>
            <person name="Zhang Y."/>
            <person name="Zhao M."/>
            <person name="Hao Q."/>
            <person name="McDermott J."/>
            <person name="Samudrala R."/>
            <person name="Kristiansen K."/>
            <person name="Wong G.K.-S."/>
        </authorList>
    </citation>
    <scope>NUCLEOTIDE SEQUENCE</scope>
</reference>
<dbReference type="Gramene" id="Os01t0316001-01">
    <property type="protein sequence ID" value="Os01t0316001-01"/>
    <property type="gene ID" value="Os01g0316001"/>
</dbReference>
<proteinExistence type="predicted"/>
<sequence length="99" mass="11559">MVKHVRTRVICAIKLIRWVGICNKMTYEVKCQILSDLWDGFANFPSIIHCMAIWSNFIHRRMFSARQGPRHVSSCANLGIPPRDVPSAAHRFSLWFFLR</sequence>
<accession>A0A8J8Y0C3</accession>
<dbReference type="EMBL" id="CM000138">
    <property type="protein sequence ID" value="EEE54433.1"/>
    <property type="molecule type" value="Genomic_DNA"/>
</dbReference>
<dbReference type="AlphaFoldDB" id="A0A8J8Y0C3"/>
<reference evidence="1" key="1">
    <citation type="journal article" date="2005" name="PLoS Biol.">
        <title>The genomes of Oryza sativa: a history of duplications.</title>
        <authorList>
            <person name="Yu J."/>
            <person name="Wang J."/>
            <person name="Lin W."/>
            <person name="Li S."/>
            <person name="Li H."/>
            <person name="Zhou J."/>
            <person name="Ni P."/>
            <person name="Dong W."/>
            <person name="Hu S."/>
            <person name="Zeng C."/>
            <person name="Zhang J."/>
            <person name="Zhang Y."/>
            <person name="Li R."/>
            <person name="Xu Z."/>
            <person name="Li S."/>
            <person name="Li X."/>
            <person name="Zheng H."/>
            <person name="Cong L."/>
            <person name="Lin L."/>
            <person name="Yin J."/>
            <person name="Geng J."/>
            <person name="Li G."/>
            <person name="Shi J."/>
            <person name="Liu J."/>
            <person name="Lv H."/>
            <person name="Li J."/>
            <person name="Wang J."/>
            <person name="Deng Y."/>
            <person name="Ran L."/>
            <person name="Shi X."/>
            <person name="Wang X."/>
            <person name="Wu Q."/>
            <person name="Li C."/>
            <person name="Ren X."/>
            <person name="Wang J."/>
            <person name="Wang X."/>
            <person name="Li D."/>
            <person name="Liu D."/>
            <person name="Zhang X."/>
            <person name="Ji Z."/>
            <person name="Zhao W."/>
            <person name="Sun Y."/>
            <person name="Zhang Z."/>
            <person name="Bao J."/>
            <person name="Han Y."/>
            <person name="Dong L."/>
            <person name="Ji J."/>
            <person name="Chen P."/>
            <person name="Wu S."/>
            <person name="Liu J."/>
            <person name="Xiao Y."/>
            <person name="Bu D."/>
            <person name="Tan J."/>
            <person name="Yang L."/>
            <person name="Ye C."/>
            <person name="Zhang J."/>
            <person name="Xu J."/>
            <person name="Zhou Y."/>
            <person name="Yu Y."/>
            <person name="Zhang B."/>
            <person name="Zhuang S."/>
            <person name="Wei H."/>
            <person name="Liu B."/>
            <person name="Lei M."/>
            <person name="Yu H."/>
            <person name="Li Y."/>
            <person name="Xu H."/>
            <person name="Wei S."/>
            <person name="He X."/>
            <person name="Fang L."/>
            <person name="Zhang Z."/>
            <person name="Zhang Y."/>
            <person name="Huang X."/>
            <person name="Su Z."/>
            <person name="Tong W."/>
            <person name="Li J."/>
            <person name="Tong Z."/>
            <person name="Li S."/>
            <person name="Ye J."/>
            <person name="Wang L."/>
            <person name="Fang L."/>
            <person name="Lei T."/>
            <person name="Chen C."/>
            <person name="Chen H."/>
            <person name="Xu Z."/>
            <person name="Li H."/>
            <person name="Huang H."/>
            <person name="Zhang F."/>
            <person name="Xu H."/>
            <person name="Li N."/>
            <person name="Zhao C."/>
            <person name="Li S."/>
            <person name="Dong L."/>
            <person name="Huang Y."/>
            <person name="Li L."/>
            <person name="Xi Y."/>
            <person name="Qi Q."/>
            <person name="Li W."/>
            <person name="Zhang B."/>
            <person name="Hu W."/>
            <person name="Zhang Y."/>
            <person name="Tian X."/>
            <person name="Jiao Y."/>
            <person name="Liang X."/>
            <person name="Jin J."/>
            <person name="Gao L."/>
            <person name="Zheng W."/>
            <person name="Hao B."/>
            <person name="Liu S."/>
            <person name="Wang W."/>
            <person name="Yuan L."/>
            <person name="Cao M."/>
            <person name="McDermott J."/>
            <person name="Samudrala R."/>
            <person name="Wang J."/>
            <person name="Wong G.K."/>
            <person name="Yang H."/>
        </authorList>
    </citation>
    <scope>NUCLEOTIDE SEQUENCE [LARGE SCALE GENOMIC DNA]</scope>
</reference>
<name>A0A8J8Y0C3_ORYSJ</name>
<gene>
    <name evidence="1" type="ORF">OsJ_01502</name>
</gene>
<protein>
    <submittedName>
        <fullName evidence="1">Uncharacterized protein</fullName>
    </submittedName>
</protein>
<evidence type="ECO:0000313" key="1">
    <source>
        <dbReference type="EMBL" id="EEE54433.1"/>
    </source>
</evidence>
<dbReference type="HOGENOM" id="CLU_2324500_0_0_1"/>
<organism evidence="1">
    <name type="scientific">Oryza sativa subsp. japonica</name>
    <name type="common">Rice</name>
    <dbReference type="NCBI Taxonomy" id="39947"/>
    <lineage>
        <taxon>Eukaryota</taxon>
        <taxon>Viridiplantae</taxon>
        <taxon>Streptophyta</taxon>
        <taxon>Embryophyta</taxon>
        <taxon>Tracheophyta</taxon>
        <taxon>Spermatophyta</taxon>
        <taxon>Magnoliopsida</taxon>
        <taxon>Liliopsida</taxon>
        <taxon>Poales</taxon>
        <taxon>Poaceae</taxon>
        <taxon>BOP clade</taxon>
        <taxon>Oryzoideae</taxon>
        <taxon>Oryzeae</taxon>
        <taxon>Oryzinae</taxon>
        <taxon>Oryza</taxon>
        <taxon>Oryza sativa</taxon>
    </lineage>
</organism>